<accession>A0ACC0B393</accession>
<dbReference type="EMBL" id="CM044704">
    <property type="protein sequence ID" value="KAI5667114.1"/>
    <property type="molecule type" value="Genomic_DNA"/>
</dbReference>
<evidence type="ECO:0000313" key="1">
    <source>
        <dbReference type="EMBL" id="KAI5667114.1"/>
    </source>
</evidence>
<gene>
    <name evidence="1" type="ORF">M9H77_16967</name>
</gene>
<reference evidence="2" key="1">
    <citation type="journal article" date="2023" name="Nat. Plants">
        <title>Single-cell RNA sequencing provides a high-resolution roadmap for understanding the multicellular compartmentation of specialized metabolism.</title>
        <authorList>
            <person name="Sun S."/>
            <person name="Shen X."/>
            <person name="Li Y."/>
            <person name="Li Y."/>
            <person name="Wang S."/>
            <person name="Li R."/>
            <person name="Zhang H."/>
            <person name="Shen G."/>
            <person name="Guo B."/>
            <person name="Wei J."/>
            <person name="Xu J."/>
            <person name="St-Pierre B."/>
            <person name="Chen S."/>
            <person name="Sun C."/>
        </authorList>
    </citation>
    <scope>NUCLEOTIDE SEQUENCE [LARGE SCALE GENOMIC DNA]</scope>
</reference>
<dbReference type="Proteomes" id="UP001060085">
    <property type="component" value="Linkage Group LG04"/>
</dbReference>
<keyword evidence="2" id="KW-1185">Reference proteome</keyword>
<name>A0ACC0B393_CATRO</name>
<protein>
    <submittedName>
        <fullName evidence="1">Uncharacterized protein</fullName>
    </submittedName>
</protein>
<evidence type="ECO:0000313" key="2">
    <source>
        <dbReference type="Proteomes" id="UP001060085"/>
    </source>
</evidence>
<comment type="caution">
    <text evidence="1">The sequence shown here is derived from an EMBL/GenBank/DDBJ whole genome shotgun (WGS) entry which is preliminary data.</text>
</comment>
<proteinExistence type="predicted"/>
<sequence>MGKRGAKSSNLEEDGGVDDACEKIVLKSDDDDDDAEANEDLSLKIVDKAMRKLRDTTSDGVAVENSGGFEAEMVTNIKDGKDKRKDKKTKKKKQKREVEVDSVSSEKDAHFENFCGDLFQVDVAKEEEKIEGDKAAEIVNEAAQTTPVEVSDNIVLRKLLRGPRYFDPPDSSWGACYNCGEEGHRTANCTSARRKKPCFVCGSLEHNARQCSKAQDCFICKKGGHRAKDCPEKSKVVSQIPKMCLKCGESGHDMFSCQTDYCPDDLKEIQCYICKSFGHLCCIENIDSGPRVVSCYTCGLSGHTGLACTRSRGETSGSSSFNSCFRCGEQGHFARECTHSNLETAEKRRFRELSTPKRKPSKEKRDKLGVRSAPNEYGSKSRKKKKTKYEGQITSASKPKPRYGWVTEDQRDSFNSRFETSGWRGSATSNYKITHHAAASSHSARKSHKLNFSNSSSNGSAKFPQHRYFGSRYSNNSNGGFGRNLDFH</sequence>
<organism evidence="1 2">
    <name type="scientific">Catharanthus roseus</name>
    <name type="common">Madagascar periwinkle</name>
    <name type="synonym">Vinca rosea</name>
    <dbReference type="NCBI Taxonomy" id="4058"/>
    <lineage>
        <taxon>Eukaryota</taxon>
        <taxon>Viridiplantae</taxon>
        <taxon>Streptophyta</taxon>
        <taxon>Embryophyta</taxon>
        <taxon>Tracheophyta</taxon>
        <taxon>Spermatophyta</taxon>
        <taxon>Magnoliopsida</taxon>
        <taxon>eudicotyledons</taxon>
        <taxon>Gunneridae</taxon>
        <taxon>Pentapetalae</taxon>
        <taxon>asterids</taxon>
        <taxon>lamiids</taxon>
        <taxon>Gentianales</taxon>
        <taxon>Apocynaceae</taxon>
        <taxon>Rauvolfioideae</taxon>
        <taxon>Vinceae</taxon>
        <taxon>Catharanthinae</taxon>
        <taxon>Catharanthus</taxon>
    </lineage>
</organism>